<comment type="caution">
    <text evidence="2">The sequence shown here is derived from an EMBL/GenBank/DDBJ whole genome shotgun (WGS) entry which is preliminary data.</text>
</comment>
<name>A0A5J5FCE8_9PEZI</name>
<gene>
    <name evidence="2" type="ORF">FN846DRAFT_901821</name>
</gene>
<protein>
    <submittedName>
        <fullName evidence="2">Uncharacterized protein</fullName>
    </submittedName>
</protein>
<evidence type="ECO:0000313" key="2">
    <source>
        <dbReference type="EMBL" id="KAA8914743.1"/>
    </source>
</evidence>
<reference evidence="2 3" key="1">
    <citation type="submission" date="2019-09" db="EMBL/GenBank/DDBJ databases">
        <title>Draft genome of the ectomycorrhizal ascomycete Sphaerosporella brunnea.</title>
        <authorList>
            <consortium name="DOE Joint Genome Institute"/>
            <person name="Benucci G.M."/>
            <person name="Marozzi G."/>
            <person name="Antonielli L."/>
            <person name="Sanchez S."/>
            <person name="Marco P."/>
            <person name="Wang X."/>
            <person name="Falini L.B."/>
            <person name="Barry K."/>
            <person name="Haridas S."/>
            <person name="Lipzen A."/>
            <person name="Labutti K."/>
            <person name="Grigoriev I.V."/>
            <person name="Murat C."/>
            <person name="Martin F."/>
            <person name="Albertini E."/>
            <person name="Donnini D."/>
            <person name="Bonito G."/>
        </authorList>
    </citation>
    <scope>NUCLEOTIDE SEQUENCE [LARGE SCALE GENOMIC DNA]</scope>
    <source>
        <strain evidence="2 3">Sb_GMNB300</strain>
    </source>
</reference>
<proteinExistence type="predicted"/>
<feature type="region of interest" description="Disordered" evidence="1">
    <location>
        <begin position="1"/>
        <end position="57"/>
    </location>
</feature>
<dbReference type="AlphaFoldDB" id="A0A5J5FCE8"/>
<accession>A0A5J5FCE8</accession>
<organism evidence="2 3">
    <name type="scientific">Sphaerosporella brunnea</name>
    <dbReference type="NCBI Taxonomy" id="1250544"/>
    <lineage>
        <taxon>Eukaryota</taxon>
        <taxon>Fungi</taxon>
        <taxon>Dikarya</taxon>
        <taxon>Ascomycota</taxon>
        <taxon>Pezizomycotina</taxon>
        <taxon>Pezizomycetes</taxon>
        <taxon>Pezizales</taxon>
        <taxon>Pyronemataceae</taxon>
        <taxon>Sphaerosporella</taxon>
    </lineage>
</organism>
<sequence length="140" mass="15433">MPQILVEGRSGGGQGEEEADEEEDHEAEEKPEDEESQEEDDDVEIRDPTITPRAGPTPIMQLHFNLQNGVSPSGASSDVLCEIRRPPQHGYALRPPARLFTHIHSATPGPAAAQATLDTLRRRNHVIYRNSPHSTLALEN</sequence>
<keyword evidence="3" id="KW-1185">Reference proteome</keyword>
<evidence type="ECO:0000313" key="3">
    <source>
        <dbReference type="Proteomes" id="UP000326924"/>
    </source>
</evidence>
<dbReference type="EMBL" id="VXIS01000003">
    <property type="protein sequence ID" value="KAA8914743.1"/>
    <property type="molecule type" value="Genomic_DNA"/>
</dbReference>
<evidence type="ECO:0000256" key="1">
    <source>
        <dbReference type="SAM" id="MobiDB-lite"/>
    </source>
</evidence>
<dbReference type="InParanoid" id="A0A5J5FCE8"/>
<feature type="compositionally biased region" description="Acidic residues" evidence="1">
    <location>
        <begin position="15"/>
        <end position="44"/>
    </location>
</feature>
<dbReference type="Proteomes" id="UP000326924">
    <property type="component" value="Unassembled WGS sequence"/>
</dbReference>